<reference evidence="5" key="2">
    <citation type="submission" date="2013-10" db="EMBL/GenBank/DDBJ databases">
        <authorList>
            <person name="Aslett M."/>
        </authorList>
    </citation>
    <scope>NUCLEOTIDE SEQUENCE [LARGE SCALE GENOMIC DNA]</scope>
    <source>
        <strain evidence="5">Houghton</strain>
    </source>
</reference>
<dbReference type="VEuPathDB" id="ToxoDB:EAH_00015960"/>
<feature type="compositionally biased region" description="Basic and acidic residues" evidence="4">
    <location>
        <begin position="19"/>
        <end position="39"/>
    </location>
</feature>
<dbReference type="SUPFAM" id="SSF50965">
    <property type="entry name" value="Galactose oxidase, central domain"/>
    <property type="match status" value="1"/>
</dbReference>
<evidence type="ECO:0008006" key="7">
    <source>
        <dbReference type="Google" id="ProtNLM"/>
    </source>
</evidence>
<sequence length="610" mass="66617">MSAAVSRQNSRKPPGPGEAAREREDKKNGKTDAQEKTGDSRAASPAETPRENKPKTNASPSPAEKLSPRTPRRGSSSITDAPKRKPTYLGSELKGPPPAPLSAYDQRLQFALKRLSLWDAEPGKEEARGRNHFRAPANGSSPPEFVVSLTANWPDCQALCSFMVADLGSKVALWTVETPTTPASFLVYDPRRRRLEEEKGSGEQPQAALGVSLTPARIRDIRGVFVFGGRSHEGEIVDDCFFYNAASRKWSKVKCQGEKPPKRCFHAAAFSAKTQSLYVFGGQGEDGKALAGTWKLAGGKEWKLLGNQDDPPPRTHHTLSLVEGATTGENLVQFGGLVDGADTNDLWILPLGSKKPTWHCIGDASGTPPAKRHGHSATVAGPRCFIFGGLGKHWLGWEVSYFDMNAFDIEVSSWFSVNLLSPFANLPSHSLAVATGDPSTMLHVFASGEKSWKDGAIYRLAAVCSTLDMSTFAQGLRLAKVVSADNRKRQEELRLAVDELVSSAKEKESVVHSHTNQTNELEGEWESLLRRISDTHSDLLKKVIEAQELEAKTATIVSEAATREAEASQRCDELQRQLEYFQLRLDEVEQLSGAASSRQQSSDADAQEDQ</sequence>
<evidence type="ECO:0000256" key="2">
    <source>
        <dbReference type="ARBA" id="ARBA00022737"/>
    </source>
</evidence>
<name>U6GY67_EIMAC</name>
<keyword evidence="2" id="KW-0677">Repeat</keyword>
<evidence type="ECO:0000313" key="6">
    <source>
        <dbReference type="Proteomes" id="UP000018050"/>
    </source>
</evidence>
<feature type="region of interest" description="Disordered" evidence="4">
    <location>
        <begin position="1"/>
        <end position="102"/>
    </location>
</feature>
<keyword evidence="6" id="KW-1185">Reference proteome</keyword>
<evidence type="ECO:0000256" key="4">
    <source>
        <dbReference type="SAM" id="MobiDB-lite"/>
    </source>
</evidence>
<dbReference type="InterPro" id="IPR011043">
    <property type="entry name" value="Gal_Oxase/kelch_b-propeller"/>
</dbReference>
<protein>
    <recommendedName>
        <fullName evidence="7">Kelch motif domain-containing protein</fullName>
    </recommendedName>
</protein>
<dbReference type="Proteomes" id="UP000018050">
    <property type="component" value="Unassembled WGS sequence"/>
</dbReference>
<dbReference type="InterPro" id="IPR015915">
    <property type="entry name" value="Kelch-typ_b-propeller"/>
</dbReference>
<evidence type="ECO:0000256" key="3">
    <source>
        <dbReference type="SAM" id="Coils"/>
    </source>
</evidence>
<accession>U6GY67</accession>
<dbReference type="RefSeq" id="XP_013246526.1">
    <property type="nucleotide sequence ID" value="XM_013391072.1"/>
</dbReference>
<reference evidence="5" key="1">
    <citation type="submission" date="2013-10" db="EMBL/GenBank/DDBJ databases">
        <title>Genomic analysis of the causative agents of coccidiosis in chickens.</title>
        <authorList>
            <person name="Reid A.J."/>
            <person name="Blake D."/>
            <person name="Billington K."/>
            <person name="Browne H."/>
            <person name="Dunn M."/>
            <person name="Hung S."/>
            <person name="Kawahara F."/>
            <person name="Miranda-Saavedra D."/>
            <person name="Mourier T."/>
            <person name="Nagra H."/>
            <person name="Otto T.D."/>
            <person name="Rawlings N."/>
            <person name="Sanchez A."/>
            <person name="Sanders M."/>
            <person name="Subramaniam C."/>
            <person name="Tay Y."/>
            <person name="Dear P."/>
            <person name="Doerig C."/>
            <person name="Gruber A."/>
            <person name="Parkinson J."/>
            <person name="Shirley M."/>
            <person name="Wan K.L."/>
            <person name="Berriman M."/>
            <person name="Tomley F."/>
            <person name="Pain A."/>
        </authorList>
    </citation>
    <scope>NUCLEOTIDE SEQUENCE [LARGE SCALE GENOMIC DNA]</scope>
    <source>
        <strain evidence="5">Houghton</strain>
    </source>
</reference>
<keyword evidence="1" id="KW-0880">Kelch repeat</keyword>
<dbReference type="PANTHER" id="PTHR46093:SF18">
    <property type="entry name" value="FIBRONECTIN TYPE-III DOMAIN-CONTAINING PROTEIN"/>
    <property type="match status" value="1"/>
</dbReference>
<dbReference type="PANTHER" id="PTHR46093">
    <property type="entry name" value="ACYL-COA-BINDING DOMAIN-CONTAINING PROTEIN 5"/>
    <property type="match status" value="1"/>
</dbReference>
<evidence type="ECO:0000313" key="5">
    <source>
        <dbReference type="EMBL" id="CDI84522.1"/>
    </source>
</evidence>
<evidence type="ECO:0000256" key="1">
    <source>
        <dbReference type="ARBA" id="ARBA00022441"/>
    </source>
</evidence>
<dbReference type="GeneID" id="25269666"/>
<organism evidence="5 6">
    <name type="scientific">Eimeria acervulina</name>
    <name type="common">Coccidian parasite</name>
    <dbReference type="NCBI Taxonomy" id="5801"/>
    <lineage>
        <taxon>Eukaryota</taxon>
        <taxon>Sar</taxon>
        <taxon>Alveolata</taxon>
        <taxon>Apicomplexa</taxon>
        <taxon>Conoidasida</taxon>
        <taxon>Coccidia</taxon>
        <taxon>Eucoccidiorida</taxon>
        <taxon>Eimeriorina</taxon>
        <taxon>Eimeriidae</taxon>
        <taxon>Eimeria</taxon>
    </lineage>
</organism>
<feature type="coiled-coil region" evidence="3">
    <location>
        <begin position="557"/>
        <end position="591"/>
    </location>
</feature>
<dbReference type="AlphaFoldDB" id="U6GY67"/>
<dbReference type="OrthoDB" id="346810at2759"/>
<dbReference type="OMA" id="AGPRCFI"/>
<dbReference type="Pfam" id="PF24681">
    <property type="entry name" value="Kelch_KLHDC2_KLHL20_DRC7"/>
    <property type="match status" value="1"/>
</dbReference>
<proteinExistence type="predicted"/>
<dbReference type="Gene3D" id="2.120.10.80">
    <property type="entry name" value="Kelch-type beta propeller"/>
    <property type="match status" value="1"/>
</dbReference>
<dbReference type="EMBL" id="HG673707">
    <property type="protein sequence ID" value="CDI84522.1"/>
    <property type="molecule type" value="Genomic_DNA"/>
</dbReference>
<gene>
    <name evidence="5" type="ORF">EAH_00015960</name>
</gene>
<keyword evidence="3" id="KW-0175">Coiled coil</keyword>